<evidence type="ECO:0000256" key="4">
    <source>
        <dbReference type="ARBA" id="ARBA00022989"/>
    </source>
</evidence>
<keyword evidence="5 6" id="KW-0472">Membrane</keyword>
<dbReference type="CDD" id="cd15904">
    <property type="entry name" value="TSPO_MBR"/>
    <property type="match status" value="1"/>
</dbReference>
<keyword evidence="3 6" id="KW-0812">Transmembrane</keyword>
<dbReference type="OrthoDB" id="9795496at2"/>
<evidence type="ECO:0000256" key="5">
    <source>
        <dbReference type="ARBA" id="ARBA00023136"/>
    </source>
</evidence>
<dbReference type="Gene3D" id="1.20.1260.100">
    <property type="entry name" value="TspO/MBR protein"/>
    <property type="match status" value="1"/>
</dbReference>
<feature type="transmembrane region" description="Helical" evidence="6">
    <location>
        <begin position="45"/>
        <end position="63"/>
    </location>
</feature>
<dbReference type="PANTHER" id="PTHR10057:SF0">
    <property type="entry name" value="TRANSLOCATOR PROTEIN"/>
    <property type="match status" value="1"/>
</dbReference>
<name>A0A1I6P0H8_9FLAO</name>
<evidence type="ECO:0000256" key="3">
    <source>
        <dbReference type="ARBA" id="ARBA00022692"/>
    </source>
</evidence>
<organism evidence="7 8">
    <name type="scientific">Lutibacter maritimus</name>
    <dbReference type="NCBI Taxonomy" id="593133"/>
    <lineage>
        <taxon>Bacteria</taxon>
        <taxon>Pseudomonadati</taxon>
        <taxon>Bacteroidota</taxon>
        <taxon>Flavobacteriia</taxon>
        <taxon>Flavobacteriales</taxon>
        <taxon>Flavobacteriaceae</taxon>
        <taxon>Lutibacter</taxon>
    </lineage>
</organism>
<evidence type="ECO:0000256" key="2">
    <source>
        <dbReference type="ARBA" id="ARBA00007524"/>
    </source>
</evidence>
<dbReference type="InterPro" id="IPR004307">
    <property type="entry name" value="TspO_MBR"/>
</dbReference>
<reference evidence="8" key="1">
    <citation type="submission" date="2016-10" db="EMBL/GenBank/DDBJ databases">
        <authorList>
            <person name="Varghese N."/>
            <person name="Submissions S."/>
        </authorList>
    </citation>
    <scope>NUCLEOTIDE SEQUENCE [LARGE SCALE GENOMIC DNA]</scope>
    <source>
        <strain evidence="8">DSM 24450</strain>
    </source>
</reference>
<evidence type="ECO:0000313" key="7">
    <source>
        <dbReference type="EMBL" id="SFS33706.1"/>
    </source>
</evidence>
<evidence type="ECO:0000313" key="8">
    <source>
        <dbReference type="Proteomes" id="UP000199312"/>
    </source>
</evidence>
<dbReference type="Proteomes" id="UP000199312">
    <property type="component" value="Unassembled WGS sequence"/>
</dbReference>
<evidence type="ECO:0000256" key="6">
    <source>
        <dbReference type="SAM" id="Phobius"/>
    </source>
</evidence>
<protein>
    <submittedName>
        <fullName evidence="7">TspO and MBR related proteins</fullName>
    </submittedName>
</protein>
<feature type="transmembrane region" description="Helical" evidence="6">
    <location>
        <begin position="75"/>
        <end position="93"/>
    </location>
</feature>
<dbReference type="Pfam" id="PF03073">
    <property type="entry name" value="TspO_MBR"/>
    <property type="match status" value="1"/>
</dbReference>
<dbReference type="GO" id="GO:0033013">
    <property type="term" value="P:tetrapyrrole metabolic process"/>
    <property type="evidence" value="ECO:0007669"/>
    <property type="project" value="UniProtKB-ARBA"/>
</dbReference>
<dbReference type="GO" id="GO:0016020">
    <property type="term" value="C:membrane"/>
    <property type="evidence" value="ECO:0007669"/>
    <property type="project" value="UniProtKB-SubCell"/>
</dbReference>
<accession>A0A1I6P0H8</accession>
<dbReference type="AlphaFoldDB" id="A0A1I6P0H8"/>
<keyword evidence="4 6" id="KW-1133">Transmembrane helix</keyword>
<dbReference type="RefSeq" id="WP_090222855.1">
    <property type="nucleotide sequence ID" value="NZ_FOZP01000001.1"/>
</dbReference>
<proteinExistence type="inferred from homology"/>
<dbReference type="PANTHER" id="PTHR10057">
    <property type="entry name" value="PERIPHERAL-TYPE BENZODIAZEPINE RECEPTOR"/>
    <property type="match status" value="1"/>
</dbReference>
<dbReference type="STRING" id="593133.SAMN04488006_0780"/>
<evidence type="ECO:0000256" key="1">
    <source>
        <dbReference type="ARBA" id="ARBA00004141"/>
    </source>
</evidence>
<keyword evidence="8" id="KW-1185">Reference proteome</keyword>
<comment type="similarity">
    <text evidence="2">Belongs to the TspO/BZRP family.</text>
</comment>
<gene>
    <name evidence="7" type="ORF">SAMN04488006_0780</name>
</gene>
<feature type="transmembrane region" description="Helical" evidence="6">
    <location>
        <begin position="131"/>
        <end position="151"/>
    </location>
</feature>
<comment type="subcellular location">
    <subcellularLocation>
        <location evidence="1">Membrane</location>
        <topology evidence="1">Multi-pass membrane protein</topology>
    </subcellularLocation>
</comment>
<feature type="transmembrane region" description="Helical" evidence="6">
    <location>
        <begin position="99"/>
        <end position="119"/>
    </location>
</feature>
<dbReference type="EMBL" id="FOZP01000001">
    <property type="protein sequence ID" value="SFS33706.1"/>
    <property type="molecule type" value="Genomic_DNA"/>
</dbReference>
<sequence>MYNYKLLLLFLILNFGALAIGSWLMDKGPTTNWYLNLNKAPWSPPGWLFGVAWTTIMLCFSFYMTSLVGYKPVTYIWILFFIQFVLNISWNYFFFNIHMIGVALFILISLTILVGYFLFNFNADMGKKSLLIAPYFIWLLVANSLNIYAYLKN</sequence>
<dbReference type="InterPro" id="IPR038330">
    <property type="entry name" value="TspO/MBR-related_sf"/>
</dbReference>